<name>A0A7X5KMT3_9FIRM</name>
<evidence type="ECO:0000313" key="10">
    <source>
        <dbReference type="Proteomes" id="UP000461585"/>
    </source>
</evidence>
<evidence type="ECO:0000256" key="4">
    <source>
        <dbReference type="ARBA" id="ARBA00022475"/>
    </source>
</evidence>
<keyword evidence="5 8" id="KW-0812">Transmembrane</keyword>
<evidence type="ECO:0000256" key="6">
    <source>
        <dbReference type="ARBA" id="ARBA00022989"/>
    </source>
</evidence>
<proteinExistence type="inferred from homology"/>
<dbReference type="PANTHER" id="PTHR34979:SF1">
    <property type="entry name" value="INNER MEMBRANE PROTEIN YGAZ"/>
    <property type="match status" value="1"/>
</dbReference>
<evidence type="ECO:0000313" key="9">
    <source>
        <dbReference type="EMBL" id="NDL68296.1"/>
    </source>
</evidence>
<dbReference type="AlphaFoldDB" id="A0A7X5KMT3"/>
<organism evidence="9 10">
    <name type="scientific">Anaerotalea alkaliphila</name>
    <dbReference type="NCBI Taxonomy" id="2662126"/>
    <lineage>
        <taxon>Bacteria</taxon>
        <taxon>Bacillati</taxon>
        <taxon>Bacillota</taxon>
        <taxon>Clostridia</taxon>
        <taxon>Eubacteriales</taxon>
        <taxon>Anaerotalea</taxon>
    </lineage>
</organism>
<accession>A0A7X5KMT3</accession>
<dbReference type="InterPro" id="IPR011606">
    <property type="entry name" value="Brnchd-chn_aa_trnsp_permease"/>
</dbReference>
<keyword evidence="6 8" id="KW-1133">Transmembrane helix</keyword>
<evidence type="ECO:0000256" key="1">
    <source>
        <dbReference type="ARBA" id="ARBA00004651"/>
    </source>
</evidence>
<dbReference type="EMBL" id="JAAEEH010000033">
    <property type="protein sequence ID" value="NDL68296.1"/>
    <property type="molecule type" value="Genomic_DNA"/>
</dbReference>
<keyword evidence="4" id="KW-1003">Cell membrane</keyword>
<dbReference type="RefSeq" id="WP_162371019.1">
    <property type="nucleotide sequence ID" value="NZ_JAAEEH010000033.1"/>
</dbReference>
<protein>
    <submittedName>
        <fullName evidence="9">Branched-chain amino acid ABC transporter permease</fullName>
    </submittedName>
</protein>
<dbReference type="Pfam" id="PF03591">
    <property type="entry name" value="AzlC"/>
    <property type="match status" value="1"/>
</dbReference>
<keyword evidence="3" id="KW-0813">Transport</keyword>
<gene>
    <name evidence="9" type="ORF">GXN74_11145</name>
</gene>
<evidence type="ECO:0000256" key="8">
    <source>
        <dbReference type="SAM" id="Phobius"/>
    </source>
</evidence>
<keyword evidence="10" id="KW-1185">Reference proteome</keyword>
<feature type="transmembrane region" description="Helical" evidence="8">
    <location>
        <begin position="186"/>
        <end position="219"/>
    </location>
</feature>
<evidence type="ECO:0000256" key="2">
    <source>
        <dbReference type="ARBA" id="ARBA00010735"/>
    </source>
</evidence>
<evidence type="ECO:0000256" key="3">
    <source>
        <dbReference type="ARBA" id="ARBA00022448"/>
    </source>
</evidence>
<comment type="subcellular location">
    <subcellularLocation>
        <location evidence="1">Cell membrane</location>
        <topology evidence="1">Multi-pass membrane protein</topology>
    </subcellularLocation>
</comment>
<dbReference type="Proteomes" id="UP000461585">
    <property type="component" value="Unassembled WGS sequence"/>
</dbReference>
<dbReference type="GO" id="GO:0005886">
    <property type="term" value="C:plasma membrane"/>
    <property type="evidence" value="ECO:0007669"/>
    <property type="project" value="UniProtKB-SubCell"/>
</dbReference>
<dbReference type="GO" id="GO:1903785">
    <property type="term" value="P:L-valine transmembrane transport"/>
    <property type="evidence" value="ECO:0007669"/>
    <property type="project" value="TreeGrafter"/>
</dbReference>
<reference evidence="9 10" key="1">
    <citation type="submission" date="2020-01" db="EMBL/GenBank/DDBJ databases">
        <title>Anaeroalcalibacter tamaniensis gen. nov., sp. nov., moderately halophilic strictly anaerobic fermenter bacterium from mud volcano of Taman peninsula.</title>
        <authorList>
            <person name="Frolova A."/>
            <person name="Merkel A.Y."/>
            <person name="Slobodkin A.I."/>
        </authorList>
    </citation>
    <scope>NUCLEOTIDE SEQUENCE [LARGE SCALE GENOMIC DNA]</scope>
    <source>
        <strain evidence="9 10">F-3ap</strain>
    </source>
</reference>
<evidence type="ECO:0000256" key="7">
    <source>
        <dbReference type="ARBA" id="ARBA00023136"/>
    </source>
</evidence>
<sequence>MRMKALRAAFPGTVPVMMGYGFLGMAFGILLTSRGFGAGWALLMSVAVYAGAMQFVAVGLLAEGAGLASAFLMTLMVNARHLFYGLSMLERFKGLGWKRPYLVFALTDETFSILCGLEPAEDVDRGWYCFFVSALDQAYWVLGSLGGALLGERMFFDGTGVGFAMTALFVVIFLEQWKGNQRHGPAMAGVVLSLVSLGVFGPDRFILPSMLLILSALLLSRKRMEKTS</sequence>
<comment type="similarity">
    <text evidence="2">Belongs to the AzlC family.</text>
</comment>
<dbReference type="PANTHER" id="PTHR34979">
    <property type="entry name" value="INNER MEMBRANE PROTEIN YGAZ"/>
    <property type="match status" value="1"/>
</dbReference>
<feature type="transmembrane region" description="Helical" evidence="8">
    <location>
        <begin position="154"/>
        <end position="174"/>
    </location>
</feature>
<comment type="caution">
    <text evidence="9">The sequence shown here is derived from an EMBL/GenBank/DDBJ whole genome shotgun (WGS) entry which is preliminary data.</text>
</comment>
<keyword evidence="7 8" id="KW-0472">Membrane</keyword>
<evidence type="ECO:0000256" key="5">
    <source>
        <dbReference type="ARBA" id="ARBA00022692"/>
    </source>
</evidence>
<feature type="transmembrane region" description="Helical" evidence="8">
    <location>
        <begin position="12"/>
        <end position="31"/>
    </location>
</feature>